<gene>
    <name evidence="5" type="ORF">GSTUAT00001965001</name>
</gene>
<dbReference type="AlphaFoldDB" id="A0A292Q4X5"/>
<dbReference type="InterPro" id="IPR036236">
    <property type="entry name" value="Znf_C2H2_sf"/>
</dbReference>
<dbReference type="PROSITE" id="PS00028">
    <property type="entry name" value="ZINC_FINGER_C2H2_1"/>
    <property type="match status" value="1"/>
</dbReference>
<feature type="region of interest" description="Disordered" evidence="3">
    <location>
        <begin position="181"/>
        <end position="250"/>
    </location>
</feature>
<keyword evidence="6" id="KW-1185">Reference proteome</keyword>
<evidence type="ECO:0000313" key="6">
    <source>
        <dbReference type="Proteomes" id="UP001412239"/>
    </source>
</evidence>
<feature type="coiled-coil region" evidence="2">
    <location>
        <begin position="257"/>
        <end position="287"/>
    </location>
</feature>
<feature type="region of interest" description="Disordered" evidence="3">
    <location>
        <begin position="1"/>
        <end position="69"/>
    </location>
</feature>
<keyword evidence="2" id="KW-0175">Coiled coil</keyword>
<evidence type="ECO:0000313" key="5">
    <source>
        <dbReference type="EMBL" id="CUS13928.1"/>
    </source>
</evidence>
<dbReference type="SUPFAM" id="SSF57667">
    <property type="entry name" value="beta-beta-alpha zinc fingers"/>
    <property type="match status" value="1"/>
</dbReference>
<dbReference type="Pfam" id="PF00096">
    <property type="entry name" value="zf-C2H2"/>
    <property type="match status" value="1"/>
</dbReference>
<evidence type="ECO:0000256" key="2">
    <source>
        <dbReference type="SAM" id="Coils"/>
    </source>
</evidence>
<dbReference type="Gene3D" id="3.30.160.60">
    <property type="entry name" value="Classic Zinc Finger"/>
    <property type="match status" value="2"/>
</dbReference>
<organism evidence="5 6">
    <name type="scientific">Tuber aestivum</name>
    <name type="common">summer truffle</name>
    <dbReference type="NCBI Taxonomy" id="59557"/>
    <lineage>
        <taxon>Eukaryota</taxon>
        <taxon>Fungi</taxon>
        <taxon>Dikarya</taxon>
        <taxon>Ascomycota</taxon>
        <taxon>Pezizomycotina</taxon>
        <taxon>Pezizomycetes</taxon>
        <taxon>Pezizales</taxon>
        <taxon>Tuberaceae</taxon>
        <taxon>Tuber</taxon>
    </lineage>
</organism>
<reference evidence="5" key="1">
    <citation type="submission" date="2015-10" db="EMBL/GenBank/DDBJ databases">
        <authorList>
            <person name="Regsiter A."/>
            <person name="william w."/>
        </authorList>
    </citation>
    <scope>NUCLEOTIDE SEQUENCE</scope>
    <source>
        <strain evidence="5">Montdore</strain>
    </source>
</reference>
<feature type="compositionally biased region" description="Low complexity" evidence="3">
    <location>
        <begin position="1"/>
        <end position="15"/>
    </location>
</feature>
<dbReference type="Proteomes" id="UP001412239">
    <property type="component" value="Unassembled WGS sequence"/>
</dbReference>
<dbReference type="SMART" id="SM00355">
    <property type="entry name" value="ZnF_C2H2"/>
    <property type="match status" value="2"/>
</dbReference>
<evidence type="ECO:0000256" key="1">
    <source>
        <dbReference type="PROSITE-ProRule" id="PRU00042"/>
    </source>
</evidence>
<protein>
    <recommendedName>
        <fullName evidence="4">C2H2-type domain-containing protein</fullName>
    </recommendedName>
</protein>
<keyword evidence="1" id="KW-0862">Zinc</keyword>
<dbReference type="FunFam" id="3.30.160.60:FF:000201">
    <property type="entry name" value="C2H2 finger domain protein (Gli3)"/>
    <property type="match status" value="1"/>
</dbReference>
<sequence>MSSPPSSLSSFSSMDSPPPTLPRTPVKRAASASFSDQPETSPILTHQHSHPNLSDISSDTSGSVPGSPMDAEELEHAEQVTMCKWDGCDMDMGNMDDLVKHIHDEHIGLRRAKNGSRERLCIESSYEKSYEGEAILLHSSRQVSPLHYYPISGDGANARATECDRSFTRSDALAKHMRTVHETEALRPSDPIPKSHPNHPQNIHQPNTTATSHSTASSPSSPTSSTKNASKNGASKWYTSEDGFDPDEEVMPPKELMKLLKRKLAWAEEEQEELKRKLEELERKRREGWVKKEMLLDRVLVAELGEEEAAKLSLDVPMGGA</sequence>
<dbReference type="PROSITE" id="PS50157">
    <property type="entry name" value="ZINC_FINGER_C2H2_2"/>
    <property type="match status" value="1"/>
</dbReference>
<keyword evidence="1" id="KW-0863">Zinc-finger</keyword>
<keyword evidence="1" id="KW-0479">Metal-binding</keyword>
<dbReference type="EMBL" id="LN890965">
    <property type="protein sequence ID" value="CUS13928.1"/>
    <property type="molecule type" value="Genomic_DNA"/>
</dbReference>
<accession>A0A292Q4X5</accession>
<evidence type="ECO:0000256" key="3">
    <source>
        <dbReference type="SAM" id="MobiDB-lite"/>
    </source>
</evidence>
<dbReference type="GO" id="GO:0008270">
    <property type="term" value="F:zinc ion binding"/>
    <property type="evidence" value="ECO:0007669"/>
    <property type="project" value="UniProtKB-KW"/>
</dbReference>
<proteinExistence type="predicted"/>
<name>A0A292Q4X5_9PEZI</name>
<dbReference type="InterPro" id="IPR013087">
    <property type="entry name" value="Znf_C2H2_type"/>
</dbReference>
<feature type="domain" description="C2H2-type" evidence="4">
    <location>
        <begin position="158"/>
        <end position="186"/>
    </location>
</feature>
<feature type="compositionally biased region" description="Polar residues" evidence="3">
    <location>
        <begin position="32"/>
        <end position="64"/>
    </location>
</feature>
<feature type="compositionally biased region" description="Low complexity" evidence="3">
    <location>
        <begin position="206"/>
        <end position="232"/>
    </location>
</feature>
<evidence type="ECO:0000259" key="4">
    <source>
        <dbReference type="PROSITE" id="PS50157"/>
    </source>
</evidence>